<accession>A0A0F8YXK5</accession>
<dbReference type="AlphaFoldDB" id="A0A0F8YXK5"/>
<proteinExistence type="predicted"/>
<organism evidence="1">
    <name type="scientific">marine sediment metagenome</name>
    <dbReference type="NCBI Taxonomy" id="412755"/>
    <lineage>
        <taxon>unclassified sequences</taxon>
        <taxon>metagenomes</taxon>
        <taxon>ecological metagenomes</taxon>
    </lineage>
</organism>
<evidence type="ECO:0000313" key="1">
    <source>
        <dbReference type="EMBL" id="KKK86143.1"/>
    </source>
</evidence>
<comment type="caution">
    <text evidence="1">The sequence shown here is derived from an EMBL/GenBank/DDBJ whole genome shotgun (WGS) entry which is preliminary data.</text>
</comment>
<protein>
    <submittedName>
        <fullName evidence="1">Uncharacterized protein</fullName>
    </submittedName>
</protein>
<reference evidence="1" key="1">
    <citation type="journal article" date="2015" name="Nature">
        <title>Complex archaea that bridge the gap between prokaryotes and eukaryotes.</title>
        <authorList>
            <person name="Spang A."/>
            <person name="Saw J.H."/>
            <person name="Jorgensen S.L."/>
            <person name="Zaremba-Niedzwiedzka K."/>
            <person name="Martijn J."/>
            <person name="Lind A.E."/>
            <person name="van Eijk R."/>
            <person name="Schleper C."/>
            <person name="Guy L."/>
            <person name="Ettema T.J."/>
        </authorList>
    </citation>
    <scope>NUCLEOTIDE SEQUENCE</scope>
</reference>
<name>A0A0F8YXK5_9ZZZZ</name>
<dbReference type="EMBL" id="LAZR01050983">
    <property type="protein sequence ID" value="KKK86143.1"/>
    <property type="molecule type" value="Genomic_DNA"/>
</dbReference>
<sequence>MPYSIRLINTDGQVYYWPNISGKPRVSSFPYLYDIVEDNIPDHFPLHKFGFNGAVPATEEDIWEGSAVYSYIPVAESLNISCVNISDTIAGTGARVVKLLGLDGNYNEVDESVNTNGQTGVATINAFIRIPRMIITEAGSHEKNWDTVYAGTGAIVTGVPTNVYNLITTGLNQTLMGLWTVPANHTAFITGLYASTGIANKTTEFELYIRPFGELFQLKQKYHIIAGVITRSFDLPLKVTEKSDIAMRATAVAGGGAISASFDLWYEK</sequence>
<gene>
    <name evidence="1" type="ORF">LCGC14_2766190</name>
</gene>